<evidence type="ECO:0000313" key="2">
    <source>
        <dbReference type="Ensembl" id="ENSFCTP00005061157.1"/>
    </source>
</evidence>
<dbReference type="Proteomes" id="UP000823872">
    <property type="component" value="Chromosome E2"/>
</dbReference>
<proteinExistence type="predicted"/>
<name>A0ABI8APF1_FELCA</name>
<accession>A0ABI8APF1</accession>
<dbReference type="GeneTree" id="ENSGT00860000135857"/>
<evidence type="ECO:0000313" key="3">
    <source>
        <dbReference type="Proteomes" id="UP000823872"/>
    </source>
</evidence>
<dbReference type="Ensembl" id="ENSFCTT00005091923.1">
    <property type="protein sequence ID" value="ENSFCTP00005061157.1"/>
    <property type="gene ID" value="ENSFCTG00005033381.1"/>
</dbReference>
<reference evidence="2 3" key="1">
    <citation type="submission" date="2021-02" db="EMBL/GenBank/DDBJ databases">
        <title>Safari Cat Assemblies.</title>
        <authorList>
            <person name="Bredemeyer K.R."/>
            <person name="Murphy W.J."/>
        </authorList>
    </citation>
    <scope>NUCLEOTIDE SEQUENCE [LARGE SCALE GENOMIC DNA]</scope>
</reference>
<feature type="region of interest" description="Disordered" evidence="1">
    <location>
        <begin position="37"/>
        <end position="57"/>
    </location>
</feature>
<protein>
    <submittedName>
        <fullName evidence="2">Uncharacterized protein</fullName>
    </submittedName>
</protein>
<reference evidence="2" key="2">
    <citation type="submission" date="2025-08" db="UniProtKB">
        <authorList>
            <consortium name="Ensembl"/>
        </authorList>
    </citation>
    <scope>IDENTIFICATION</scope>
    <source>
        <strain evidence="2">breed Abyssinian</strain>
    </source>
</reference>
<reference evidence="2" key="3">
    <citation type="submission" date="2025-09" db="UniProtKB">
        <authorList>
            <consortium name="Ensembl"/>
        </authorList>
    </citation>
    <scope>IDENTIFICATION</scope>
    <source>
        <strain evidence="2">breed Abyssinian</strain>
    </source>
</reference>
<evidence type="ECO:0000256" key="1">
    <source>
        <dbReference type="SAM" id="MobiDB-lite"/>
    </source>
</evidence>
<keyword evidence="3" id="KW-1185">Reference proteome</keyword>
<organism evidence="2 3">
    <name type="scientific">Felis catus</name>
    <name type="common">Cat</name>
    <name type="synonym">Felis silvestris catus</name>
    <dbReference type="NCBI Taxonomy" id="9685"/>
    <lineage>
        <taxon>Eukaryota</taxon>
        <taxon>Metazoa</taxon>
        <taxon>Chordata</taxon>
        <taxon>Craniata</taxon>
        <taxon>Vertebrata</taxon>
        <taxon>Euteleostomi</taxon>
        <taxon>Mammalia</taxon>
        <taxon>Eutheria</taxon>
        <taxon>Laurasiatheria</taxon>
        <taxon>Carnivora</taxon>
        <taxon>Feliformia</taxon>
        <taxon>Felidae</taxon>
        <taxon>Felinae</taxon>
        <taxon>Felis</taxon>
    </lineage>
</organism>
<sequence>RTNAPIAVAWPDRSSCSWRRPRRYRYSIRSTSERGRQACCRNSARTRASAPGFPRPARRSSRYKLRICLCSRLGRLMAAAGPRAHAGNARRTVAQQHLCEIRQCKATGTSGPRASKLPLPALASWRRRAGLAVDAVTS</sequence>